<feature type="region of interest" description="Disordered" evidence="1">
    <location>
        <begin position="41"/>
        <end position="67"/>
    </location>
</feature>
<reference evidence="2" key="2">
    <citation type="submission" date="2020-09" db="EMBL/GenBank/DDBJ databases">
        <authorList>
            <person name="Sun Q."/>
            <person name="Ohkuma M."/>
        </authorList>
    </citation>
    <scope>NUCLEOTIDE SEQUENCE</scope>
    <source>
        <strain evidence="2">JCM 3313</strain>
    </source>
</reference>
<keyword evidence="3" id="KW-1185">Reference proteome</keyword>
<dbReference type="AlphaFoldDB" id="A0A918EET0"/>
<accession>A0A918EET0</accession>
<evidence type="ECO:0000313" key="2">
    <source>
        <dbReference type="EMBL" id="GGP59074.1"/>
    </source>
</evidence>
<comment type="caution">
    <text evidence="2">The sequence shown here is derived from an EMBL/GenBank/DDBJ whole genome shotgun (WGS) entry which is preliminary data.</text>
</comment>
<proteinExistence type="predicted"/>
<gene>
    <name evidence="2" type="ORF">GCM10010185_34450</name>
</gene>
<organism evidence="2 3">
    <name type="scientific">Saccharothrix coeruleofusca</name>
    <dbReference type="NCBI Taxonomy" id="33919"/>
    <lineage>
        <taxon>Bacteria</taxon>
        <taxon>Bacillati</taxon>
        <taxon>Actinomycetota</taxon>
        <taxon>Actinomycetes</taxon>
        <taxon>Pseudonocardiales</taxon>
        <taxon>Pseudonocardiaceae</taxon>
        <taxon>Saccharothrix</taxon>
    </lineage>
</organism>
<evidence type="ECO:0000313" key="3">
    <source>
        <dbReference type="Proteomes" id="UP000639606"/>
    </source>
</evidence>
<dbReference type="EMBL" id="BMRG01000005">
    <property type="protein sequence ID" value="GGP59074.1"/>
    <property type="molecule type" value="Genomic_DNA"/>
</dbReference>
<dbReference type="Proteomes" id="UP000639606">
    <property type="component" value="Unassembled WGS sequence"/>
</dbReference>
<sequence>MGSTAPAAVALFVISVRPATHTVPGSPPIIGAKPFAGGGVPRQVAGRGSGRGPVPVKALFRSDWEPP</sequence>
<protein>
    <submittedName>
        <fullName evidence="2">Uncharacterized protein</fullName>
    </submittedName>
</protein>
<reference evidence="2" key="1">
    <citation type="journal article" date="2014" name="Int. J. Syst. Evol. Microbiol.">
        <title>Complete genome sequence of Corynebacterium casei LMG S-19264T (=DSM 44701T), isolated from a smear-ripened cheese.</title>
        <authorList>
            <consortium name="US DOE Joint Genome Institute (JGI-PGF)"/>
            <person name="Walter F."/>
            <person name="Albersmeier A."/>
            <person name="Kalinowski J."/>
            <person name="Ruckert C."/>
        </authorList>
    </citation>
    <scope>NUCLEOTIDE SEQUENCE</scope>
    <source>
        <strain evidence="2">JCM 3313</strain>
    </source>
</reference>
<evidence type="ECO:0000256" key="1">
    <source>
        <dbReference type="SAM" id="MobiDB-lite"/>
    </source>
</evidence>
<name>A0A918EET0_9PSEU</name>